<sequence>AISAFRAALDGLKKAHV</sequence>
<feature type="non-terminal residue" evidence="1">
    <location>
        <position position="1"/>
    </location>
</feature>
<protein>
    <submittedName>
        <fullName evidence="1">Uncharacterized protein</fullName>
    </submittedName>
</protein>
<reference evidence="1" key="1">
    <citation type="journal article" date="2010" name="Science">
        <title>Plasticity of animal genome architecture unmasked by rapid evolution of a pelagic tunicate.</title>
        <authorList>
            <person name="Denoeud F."/>
            <person name="Henriet S."/>
            <person name="Mungpakdee S."/>
            <person name="Aury J.M."/>
            <person name="Da Silva C."/>
            <person name="Brinkmann H."/>
            <person name="Mikhaleva J."/>
            <person name="Olsen L.C."/>
            <person name="Jubin C."/>
            <person name="Canestro C."/>
            <person name="Bouquet J.M."/>
            <person name="Danks G."/>
            <person name="Poulain J."/>
            <person name="Campsteijn C."/>
            <person name="Adamski M."/>
            <person name="Cross I."/>
            <person name="Yadetie F."/>
            <person name="Muffato M."/>
            <person name="Louis A."/>
            <person name="Butcher S."/>
            <person name="Tsagkogeorga G."/>
            <person name="Konrad A."/>
            <person name="Singh S."/>
            <person name="Jensen M.F."/>
            <person name="Cong E.H."/>
            <person name="Eikeseth-Otteraa H."/>
            <person name="Noel B."/>
            <person name="Anthouard V."/>
            <person name="Porcel B.M."/>
            <person name="Kachouri-Lafond R."/>
            <person name="Nishino A."/>
            <person name="Ugolini M."/>
            <person name="Chourrout P."/>
            <person name="Nishida H."/>
            <person name="Aasland R."/>
            <person name="Huzurbazar S."/>
            <person name="Westhof E."/>
            <person name="Delsuc F."/>
            <person name="Lehrach H."/>
            <person name="Reinhardt R."/>
            <person name="Weissenbach J."/>
            <person name="Roy S.W."/>
            <person name="Artiguenave F."/>
            <person name="Postlethwait J.H."/>
            <person name="Manak J.R."/>
            <person name="Thompson E.M."/>
            <person name="Jaillon O."/>
            <person name="Du Pasquier L."/>
            <person name="Boudinot P."/>
            <person name="Liberles D.A."/>
            <person name="Volff J.N."/>
            <person name="Philippe H."/>
            <person name="Lenhard B."/>
            <person name="Roest Crollius H."/>
            <person name="Wincker P."/>
            <person name="Chourrout D."/>
        </authorList>
    </citation>
    <scope>NUCLEOTIDE SEQUENCE [LARGE SCALE GENOMIC DNA]</scope>
</reference>
<organism evidence="1">
    <name type="scientific">Oikopleura dioica</name>
    <name type="common">Tunicate</name>
    <dbReference type="NCBI Taxonomy" id="34765"/>
    <lineage>
        <taxon>Eukaryota</taxon>
        <taxon>Metazoa</taxon>
        <taxon>Chordata</taxon>
        <taxon>Tunicata</taxon>
        <taxon>Appendicularia</taxon>
        <taxon>Copelata</taxon>
        <taxon>Oikopleuridae</taxon>
        <taxon>Oikopleura</taxon>
    </lineage>
</organism>
<dbReference type="InParanoid" id="E4Y346"/>
<gene>
    <name evidence="1" type="ORF">GSOID_T00001391001</name>
</gene>
<dbReference type="EMBL" id="FN654027">
    <property type="protein sequence ID" value="CBY16270.1"/>
    <property type="molecule type" value="Genomic_DNA"/>
</dbReference>
<evidence type="ECO:0000313" key="1">
    <source>
        <dbReference type="EMBL" id="CBY16270.1"/>
    </source>
</evidence>
<keyword evidence="2" id="KW-1185">Reference proteome</keyword>
<accession>E4Y346</accession>
<name>E4Y346_OIKDI</name>
<dbReference type="AlphaFoldDB" id="E4Y346"/>
<proteinExistence type="predicted"/>
<evidence type="ECO:0000313" key="2">
    <source>
        <dbReference type="Proteomes" id="UP000001307"/>
    </source>
</evidence>
<dbReference type="Proteomes" id="UP000001307">
    <property type="component" value="Unassembled WGS sequence"/>
</dbReference>